<reference evidence="7 8" key="1">
    <citation type="journal article" date="2018" name="Mol. Biol. Evol.">
        <title>Broad Genomic Sampling Reveals a Smut Pathogenic Ancestry of the Fungal Clade Ustilaginomycotina.</title>
        <authorList>
            <person name="Kijpornyongpan T."/>
            <person name="Mondo S.J."/>
            <person name="Barry K."/>
            <person name="Sandor L."/>
            <person name="Lee J."/>
            <person name="Lipzen A."/>
            <person name="Pangilinan J."/>
            <person name="LaButti K."/>
            <person name="Hainaut M."/>
            <person name="Henrissat B."/>
            <person name="Grigoriev I.V."/>
            <person name="Spatafora J.W."/>
            <person name="Aime M.C."/>
        </authorList>
    </citation>
    <scope>NUCLEOTIDE SEQUENCE [LARGE SCALE GENOMIC DNA]</scope>
    <source>
        <strain evidence="7 8">MCA 5214</strain>
    </source>
</reference>
<accession>A0A316V2V6</accession>
<evidence type="ECO:0000256" key="1">
    <source>
        <dbReference type="ARBA" id="ARBA00004173"/>
    </source>
</evidence>
<keyword evidence="2" id="KW-0812">Transmembrane</keyword>
<proteinExistence type="predicted"/>
<evidence type="ECO:0000256" key="5">
    <source>
        <dbReference type="SAM" id="MobiDB-lite"/>
    </source>
</evidence>
<dbReference type="PANTHER" id="PTHR28018:SF3">
    <property type="entry name" value="RESPIRATORY SUPERCOMPLEX FACTOR 2, MITOCHONDRIAL"/>
    <property type="match status" value="1"/>
</dbReference>
<sequence>MSQQFGTHHETGDPRKRQAQYDAALVGGLKGGGGGLAVGLPAAYILNQRWAAFRGLTLPLKAFFVTMITISSGVIAADKAGIAFERNAYSDQGAQQKKRFMSREEQQWEQLSMRDKALTWTKENKFSVVAGSWVASMCGSFAYIQTQPLSFAQKLVQARVYAQGLTLASLLGMAAITSIPSAGDKLIEEQSHAGEHSWRDMIGESANDDSKQRSGPQGKSQGKEGQQQSKKGKKETEEHK</sequence>
<feature type="compositionally biased region" description="Low complexity" evidence="5">
    <location>
        <begin position="217"/>
        <end position="229"/>
    </location>
</feature>
<keyword evidence="4" id="KW-0472">Membrane</keyword>
<evidence type="ECO:0000256" key="3">
    <source>
        <dbReference type="ARBA" id="ARBA00022989"/>
    </source>
</evidence>
<name>A0A316V2V6_9BASI</name>
<dbReference type="PANTHER" id="PTHR28018">
    <property type="entry name" value="RESPIRATORY SUPERCOMPLEX FACTOR 2, MITOCHONDRIAL"/>
    <property type="match status" value="1"/>
</dbReference>
<feature type="compositionally biased region" description="Basic and acidic residues" evidence="5">
    <location>
        <begin position="190"/>
        <end position="212"/>
    </location>
</feature>
<dbReference type="STRING" id="1569628.A0A316V2V6"/>
<dbReference type="InterPro" id="IPR007667">
    <property type="entry name" value="Hypoxia_induced_domain"/>
</dbReference>
<evidence type="ECO:0000313" key="7">
    <source>
        <dbReference type="EMBL" id="PWN30513.1"/>
    </source>
</evidence>
<gene>
    <name evidence="7" type="ORF">BDZ90DRAFT_276974</name>
</gene>
<dbReference type="InterPro" id="IPR040153">
    <property type="entry name" value="Rcf2"/>
</dbReference>
<dbReference type="AlphaFoldDB" id="A0A316V2V6"/>
<protein>
    <recommendedName>
        <fullName evidence="6">HIG1 domain-containing protein</fullName>
    </recommendedName>
</protein>
<evidence type="ECO:0000256" key="4">
    <source>
        <dbReference type="ARBA" id="ARBA00023136"/>
    </source>
</evidence>
<dbReference type="OrthoDB" id="1915122at2759"/>
<dbReference type="GO" id="GO:0005739">
    <property type="term" value="C:mitochondrion"/>
    <property type="evidence" value="ECO:0007669"/>
    <property type="project" value="UniProtKB-SubCell"/>
</dbReference>
<evidence type="ECO:0000256" key="2">
    <source>
        <dbReference type="ARBA" id="ARBA00022692"/>
    </source>
</evidence>
<dbReference type="Pfam" id="PF04588">
    <property type="entry name" value="HIG_1_N"/>
    <property type="match status" value="1"/>
</dbReference>
<dbReference type="GeneID" id="37030793"/>
<evidence type="ECO:0000259" key="6">
    <source>
        <dbReference type="PROSITE" id="PS51503"/>
    </source>
</evidence>
<feature type="region of interest" description="Disordered" evidence="5">
    <location>
        <begin position="190"/>
        <end position="240"/>
    </location>
</feature>
<evidence type="ECO:0000313" key="8">
    <source>
        <dbReference type="Proteomes" id="UP000245884"/>
    </source>
</evidence>
<keyword evidence="3" id="KW-1133">Transmembrane helix</keyword>
<dbReference type="Proteomes" id="UP000245884">
    <property type="component" value="Unassembled WGS sequence"/>
</dbReference>
<feature type="domain" description="HIG1" evidence="6">
    <location>
        <begin position="98"/>
        <end position="188"/>
    </location>
</feature>
<dbReference type="GO" id="GO:0033617">
    <property type="term" value="P:mitochondrial respiratory chain complex IV assembly"/>
    <property type="evidence" value="ECO:0007669"/>
    <property type="project" value="TreeGrafter"/>
</dbReference>
<organism evidence="7 8">
    <name type="scientific">Jaminaea rosea</name>
    <dbReference type="NCBI Taxonomy" id="1569628"/>
    <lineage>
        <taxon>Eukaryota</taxon>
        <taxon>Fungi</taxon>
        <taxon>Dikarya</taxon>
        <taxon>Basidiomycota</taxon>
        <taxon>Ustilaginomycotina</taxon>
        <taxon>Exobasidiomycetes</taxon>
        <taxon>Microstromatales</taxon>
        <taxon>Microstromatales incertae sedis</taxon>
        <taxon>Jaminaea</taxon>
    </lineage>
</organism>
<dbReference type="EMBL" id="KZ819662">
    <property type="protein sequence ID" value="PWN30513.1"/>
    <property type="molecule type" value="Genomic_DNA"/>
</dbReference>
<keyword evidence="8" id="KW-1185">Reference proteome</keyword>
<dbReference type="RefSeq" id="XP_025365125.1">
    <property type="nucleotide sequence ID" value="XM_025508970.1"/>
</dbReference>
<comment type="subcellular location">
    <subcellularLocation>
        <location evidence="1">Mitochondrion</location>
    </subcellularLocation>
</comment>
<dbReference type="PROSITE" id="PS51503">
    <property type="entry name" value="HIG1"/>
    <property type="match status" value="1"/>
</dbReference>